<evidence type="ECO:0000313" key="1">
    <source>
        <dbReference type="EMBL" id="DAE25241.1"/>
    </source>
</evidence>
<protein>
    <submittedName>
        <fullName evidence="1">Uncharacterized protein</fullName>
    </submittedName>
</protein>
<name>A0A8S5R2D0_9CAUD</name>
<accession>A0A8S5R2D0</accession>
<sequence length="44" mass="4954">MKSNVLTMVVGGLIAILGFVQGIIGERNQMDYIDKRIDEKMKDL</sequence>
<organism evidence="1">
    <name type="scientific">Siphoviridae sp. ctWWc42</name>
    <dbReference type="NCBI Taxonomy" id="2826361"/>
    <lineage>
        <taxon>Viruses</taxon>
        <taxon>Duplodnaviria</taxon>
        <taxon>Heunggongvirae</taxon>
        <taxon>Uroviricota</taxon>
        <taxon>Caudoviricetes</taxon>
    </lineage>
</organism>
<reference evidence="1" key="1">
    <citation type="journal article" date="2021" name="Proc. Natl. Acad. Sci. U.S.A.">
        <title>A Catalog of Tens of Thousands of Viruses from Human Metagenomes Reveals Hidden Associations with Chronic Diseases.</title>
        <authorList>
            <person name="Tisza M.J."/>
            <person name="Buck C.B."/>
        </authorList>
    </citation>
    <scope>NUCLEOTIDE SEQUENCE</scope>
    <source>
        <strain evidence="1">CtWWc42</strain>
    </source>
</reference>
<proteinExistence type="predicted"/>
<dbReference type="EMBL" id="BK015795">
    <property type="protein sequence ID" value="DAE25241.1"/>
    <property type="molecule type" value="Genomic_DNA"/>
</dbReference>